<name>A0ABS6RVT4_9BACT</name>
<dbReference type="InterPro" id="IPR036868">
    <property type="entry name" value="TusA-like_sf"/>
</dbReference>
<dbReference type="CDD" id="cd00291">
    <property type="entry name" value="SirA_YedF_YeeD"/>
    <property type="match status" value="1"/>
</dbReference>
<protein>
    <submittedName>
        <fullName evidence="3">Sulfurtransferase TusA family protein</fullName>
    </submittedName>
</protein>
<dbReference type="InterPro" id="IPR001455">
    <property type="entry name" value="TusA-like"/>
</dbReference>
<dbReference type="PANTHER" id="PTHR33279:SF19">
    <property type="entry name" value="SSL1707 PROTEIN"/>
    <property type="match status" value="1"/>
</dbReference>
<proteinExistence type="inferred from homology"/>
<organism evidence="3 4">
    <name type="scientific">Candidatus Magnetobacterium casense</name>
    <dbReference type="NCBI Taxonomy" id="1455061"/>
    <lineage>
        <taxon>Bacteria</taxon>
        <taxon>Pseudomonadati</taxon>
        <taxon>Nitrospirota</taxon>
        <taxon>Thermodesulfovibrionia</taxon>
        <taxon>Thermodesulfovibrionales</taxon>
        <taxon>Candidatus Magnetobacteriaceae</taxon>
        <taxon>Candidatus Magnetobacterium</taxon>
    </lineage>
</organism>
<dbReference type="Proteomes" id="UP001196980">
    <property type="component" value="Unassembled WGS sequence"/>
</dbReference>
<dbReference type="PROSITE" id="PS01148">
    <property type="entry name" value="UPF0033"/>
    <property type="match status" value="1"/>
</dbReference>
<sequence>MEDIIPNKRIDIRGLHCPYTFVKSKLAIETMNVGEVLEIVLDYQEASVSIPKSMQDHGHKVLKVDKVNDKDWILLIRKERE</sequence>
<evidence type="ECO:0000259" key="2">
    <source>
        <dbReference type="PROSITE" id="PS01148"/>
    </source>
</evidence>
<feature type="domain" description="UPF0033" evidence="2">
    <location>
        <begin position="10"/>
        <end position="34"/>
    </location>
</feature>
<accession>A0ABS6RVT4</accession>
<comment type="similarity">
    <text evidence="1">Belongs to the sulfur carrier protein TusA family.</text>
</comment>
<comment type="caution">
    <text evidence="3">The sequence shown here is derived from an EMBL/GenBank/DDBJ whole genome shotgun (WGS) entry which is preliminary data.</text>
</comment>
<dbReference type="Gene3D" id="3.30.110.40">
    <property type="entry name" value="TusA-like domain"/>
    <property type="match status" value="1"/>
</dbReference>
<dbReference type="PANTHER" id="PTHR33279">
    <property type="entry name" value="SULFUR CARRIER PROTEIN YEDF-RELATED"/>
    <property type="match status" value="1"/>
</dbReference>
<keyword evidence="4" id="KW-1185">Reference proteome</keyword>
<reference evidence="3 4" key="1">
    <citation type="journal article" date="2020" name="J Geophys Res Biogeosci">
        <title>Magnetotaxis as an Adaptation to Enable Bacterial Shuttling of Microbial Sulfur and Sulfur Cycling Across Aquatic Oxic#Anoxic Interfaces.</title>
        <authorList>
            <person name="Li J."/>
            <person name="Liu P."/>
            <person name="Wang J."/>
            <person name="Roberts A.P."/>
            <person name="Pan Y."/>
        </authorList>
    </citation>
    <scope>NUCLEOTIDE SEQUENCE [LARGE SCALE GENOMIC DNA]</scope>
    <source>
        <strain evidence="3 4">MYR-1_YQ</strain>
    </source>
</reference>
<dbReference type="SUPFAM" id="SSF64307">
    <property type="entry name" value="SirA-like"/>
    <property type="match status" value="1"/>
</dbReference>
<evidence type="ECO:0000313" key="3">
    <source>
        <dbReference type="EMBL" id="MBV6340738.1"/>
    </source>
</evidence>
<dbReference type="Pfam" id="PF01206">
    <property type="entry name" value="TusA"/>
    <property type="match status" value="1"/>
</dbReference>
<gene>
    <name evidence="3" type="ORF">HWQ67_03995</name>
</gene>
<evidence type="ECO:0000313" key="4">
    <source>
        <dbReference type="Proteomes" id="UP001196980"/>
    </source>
</evidence>
<dbReference type="EMBL" id="JABXWD010000043">
    <property type="protein sequence ID" value="MBV6340738.1"/>
    <property type="molecule type" value="Genomic_DNA"/>
</dbReference>
<dbReference type="RefSeq" id="WP_218251351.1">
    <property type="nucleotide sequence ID" value="NZ_JABXWD010000043.1"/>
</dbReference>
<evidence type="ECO:0000256" key="1">
    <source>
        <dbReference type="ARBA" id="ARBA00008984"/>
    </source>
</evidence>